<dbReference type="RefSeq" id="WP_118018954.1">
    <property type="nucleotide sequence ID" value="NZ_CAUHGS010000023.1"/>
</dbReference>
<protein>
    <submittedName>
        <fullName evidence="1">Uncharacterized protein</fullName>
    </submittedName>
</protein>
<name>A0A412Z4Q1_9FIRM</name>
<reference evidence="1 2" key="1">
    <citation type="submission" date="2018-08" db="EMBL/GenBank/DDBJ databases">
        <title>A genome reference for cultivated species of the human gut microbiota.</title>
        <authorList>
            <person name="Zou Y."/>
            <person name="Xue W."/>
            <person name="Luo G."/>
        </authorList>
    </citation>
    <scope>NUCLEOTIDE SEQUENCE [LARGE SCALE GENOMIC DNA]</scope>
    <source>
        <strain evidence="1 2">AF14-18</strain>
    </source>
</reference>
<comment type="caution">
    <text evidence="1">The sequence shown here is derived from an EMBL/GenBank/DDBJ whole genome shotgun (WGS) entry which is preliminary data.</text>
</comment>
<dbReference type="EMBL" id="QRZM01000006">
    <property type="protein sequence ID" value="RGV74907.1"/>
    <property type="molecule type" value="Genomic_DNA"/>
</dbReference>
<dbReference type="Proteomes" id="UP000284543">
    <property type="component" value="Unassembled WGS sequence"/>
</dbReference>
<accession>A0A412Z4Q1</accession>
<proteinExistence type="predicted"/>
<evidence type="ECO:0000313" key="2">
    <source>
        <dbReference type="Proteomes" id="UP000284543"/>
    </source>
</evidence>
<evidence type="ECO:0000313" key="1">
    <source>
        <dbReference type="EMBL" id="RGV74907.1"/>
    </source>
</evidence>
<sequence length="155" mass="18173">MTERQKLIVYKQTVQAAKNKLKQMSGISILELLEHNENPGLNEMFSAYTTTFGNDIEPYSKLSYQSPAETVYSWLIGTMDLKENDEYYFYCGIWCRIKLLDLRLAIPSLWLHNGNTKGFLLAETDLSRMLEAGSDSRDEYHYLIDIWNYSEQRNY</sequence>
<gene>
    <name evidence="1" type="ORF">DWW02_16395</name>
</gene>
<organism evidence="1 2">
    <name type="scientific">Enterocloster bolteae</name>
    <dbReference type="NCBI Taxonomy" id="208479"/>
    <lineage>
        <taxon>Bacteria</taxon>
        <taxon>Bacillati</taxon>
        <taxon>Bacillota</taxon>
        <taxon>Clostridia</taxon>
        <taxon>Lachnospirales</taxon>
        <taxon>Lachnospiraceae</taxon>
        <taxon>Enterocloster</taxon>
    </lineage>
</organism>
<dbReference type="AlphaFoldDB" id="A0A412Z4Q1"/>